<gene>
    <name evidence="1" type="ORF">F5144DRAFT_290897</name>
</gene>
<reference evidence="1 2" key="1">
    <citation type="journal article" date="2021" name="Nat. Commun.">
        <title>Genetic determinants of endophytism in the Arabidopsis root mycobiome.</title>
        <authorList>
            <person name="Mesny F."/>
            <person name="Miyauchi S."/>
            <person name="Thiergart T."/>
            <person name="Pickel B."/>
            <person name="Atanasova L."/>
            <person name="Karlsson M."/>
            <person name="Huettel B."/>
            <person name="Barry K.W."/>
            <person name="Haridas S."/>
            <person name="Chen C."/>
            <person name="Bauer D."/>
            <person name="Andreopoulos W."/>
            <person name="Pangilinan J."/>
            <person name="LaButti K."/>
            <person name="Riley R."/>
            <person name="Lipzen A."/>
            <person name="Clum A."/>
            <person name="Drula E."/>
            <person name="Henrissat B."/>
            <person name="Kohler A."/>
            <person name="Grigoriev I.V."/>
            <person name="Martin F.M."/>
            <person name="Hacquard S."/>
        </authorList>
    </citation>
    <scope>NUCLEOTIDE SEQUENCE [LARGE SCALE GENOMIC DNA]</scope>
    <source>
        <strain evidence="1 2">MPI-SDFR-AT-0079</strain>
    </source>
</reference>
<keyword evidence="2" id="KW-1185">Reference proteome</keyword>
<organism evidence="1 2">
    <name type="scientific">Chaetomium tenue</name>
    <dbReference type="NCBI Taxonomy" id="1854479"/>
    <lineage>
        <taxon>Eukaryota</taxon>
        <taxon>Fungi</taxon>
        <taxon>Dikarya</taxon>
        <taxon>Ascomycota</taxon>
        <taxon>Pezizomycotina</taxon>
        <taxon>Sordariomycetes</taxon>
        <taxon>Sordariomycetidae</taxon>
        <taxon>Sordariales</taxon>
        <taxon>Chaetomiaceae</taxon>
        <taxon>Chaetomium</taxon>
    </lineage>
</organism>
<dbReference type="Proteomes" id="UP000724584">
    <property type="component" value="Unassembled WGS sequence"/>
</dbReference>
<dbReference type="EMBL" id="JAGIZQ010000005">
    <property type="protein sequence ID" value="KAH6627993.1"/>
    <property type="molecule type" value="Genomic_DNA"/>
</dbReference>
<name>A0ACB7P7P1_9PEZI</name>
<accession>A0ACB7P7P1</accession>
<sequence length="332" mass="36371">MSESNQPHGSVAWAFFPVRRRQVSRDVSPIVAQPVSLCKLRLDVRLRHGPSRRLASFPLVKSPCFEWPLCRVMFQEGSPPLWPPSTMACTAWYGMAAASPRVVAVEERVNRGCASDECPAGAVAVRFRRRPVSDRDGVWLRRPDRGHLLLPAAIAADLPHASRPLFRVGSAMPGMFEPCMASSCAARRGPSGGVFRLRNGSSAGSVRPGHHTVQVIEMLILQHHNAAMTPSTVRNTINSQQTLKGRHEQIVPILQLKLNPSFCCHHSALFFAKASSDVCQAVGPARRSRSPVANPKCEHTGLNFGHLAGEVLEPCRTSFPFPIRSSFLVGDQ</sequence>
<evidence type="ECO:0000313" key="1">
    <source>
        <dbReference type="EMBL" id="KAH6627993.1"/>
    </source>
</evidence>
<comment type="caution">
    <text evidence="1">The sequence shown here is derived from an EMBL/GenBank/DDBJ whole genome shotgun (WGS) entry which is preliminary data.</text>
</comment>
<protein>
    <submittedName>
        <fullName evidence="1">Uncharacterized protein</fullName>
    </submittedName>
</protein>
<evidence type="ECO:0000313" key="2">
    <source>
        <dbReference type="Proteomes" id="UP000724584"/>
    </source>
</evidence>
<proteinExistence type="predicted"/>